<dbReference type="GO" id="GO:0046872">
    <property type="term" value="F:metal ion binding"/>
    <property type="evidence" value="ECO:0007669"/>
    <property type="project" value="UniProtKB-KW"/>
</dbReference>
<dbReference type="SUPFAM" id="SSF55811">
    <property type="entry name" value="Nudix"/>
    <property type="match status" value="1"/>
</dbReference>
<dbReference type="KEGG" id="halt:IM660_06005"/>
<gene>
    <name evidence="9" type="ORF">IM660_06005</name>
</gene>
<evidence type="ECO:0000256" key="5">
    <source>
        <dbReference type="ARBA" id="ARBA00022842"/>
    </source>
</evidence>
<evidence type="ECO:0000256" key="7">
    <source>
        <dbReference type="SAM" id="MobiDB-lite"/>
    </source>
</evidence>
<keyword evidence="5" id="KW-0460">Magnesium</keyword>
<comment type="cofactor">
    <cofactor evidence="2">
        <name>Mg(2+)</name>
        <dbReference type="ChEBI" id="CHEBI:18420"/>
    </cofactor>
</comment>
<keyword evidence="4" id="KW-0378">Hydrolase</keyword>
<sequence>MPHAALTDLLGLLARVHEGRFVPLAGPHADDAQLAATFRRAAVLALFTPGQTEGDTEPPAVDLFLVQRSPALRQHPGQIALPGGRIEASDDGPTGAALRETEEETGIARHHVQLLGALPQVLVPVSSFAVTPVLGWADTVPPTTPSTDGEVLHTLRVPVARLLSPTARANVLLAGHRSAGFRVPSGWVWGFTGNLLDHLFTELGWTRPWDRAAEHLMTWDEARGAQLRE</sequence>
<evidence type="ECO:0000256" key="2">
    <source>
        <dbReference type="ARBA" id="ARBA00001946"/>
    </source>
</evidence>
<organism evidence="9 10">
    <name type="scientific">Ruania alkalisoli</name>
    <dbReference type="NCBI Taxonomy" id="2779775"/>
    <lineage>
        <taxon>Bacteria</taxon>
        <taxon>Bacillati</taxon>
        <taxon>Actinomycetota</taxon>
        <taxon>Actinomycetes</taxon>
        <taxon>Micrococcales</taxon>
        <taxon>Ruaniaceae</taxon>
        <taxon>Ruania</taxon>
    </lineage>
</organism>
<dbReference type="Pfam" id="PF00293">
    <property type="entry name" value="NUDIX"/>
    <property type="match status" value="1"/>
</dbReference>
<dbReference type="GO" id="GO:0010945">
    <property type="term" value="F:coenzyme A diphosphatase activity"/>
    <property type="evidence" value="ECO:0007669"/>
    <property type="project" value="InterPro"/>
</dbReference>
<proteinExistence type="predicted"/>
<feature type="domain" description="Nudix hydrolase" evidence="8">
    <location>
        <begin position="37"/>
        <end position="179"/>
    </location>
</feature>
<keyword evidence="10" id="KW-1185">Reference proteome</keyword>
<reference evidence="9 10" key="1">
    <citation type="submission" date="2020-10" db="EMBL/GenBank/DDBJ databases">
        <title>Haloactinobacterium sp. RN3S43, a bacterium isolated from saline soil.</title>
        <authorList>
            <person name="Sun J.-Q."/>
        </authorList>
    </citation>
    <scope>NUCLEOTIDE SEQUENCE [LARGE SCALE GENOMIC DNA]</scope>
    <source>
        <strain evidence="9 10">RN3S43</strain>
    </source>
</reference>
<feature type="region of interest" description="Disordered" evidence="7">
    <location>
        <begin position="76"/>
        <end position="96"/>
    </location>
</feature>
<dbReference type="Gene3D" id="3.90.79.10">
    <property type="entry name" value="Nucleoside Triphosphate Pyrophosphohydrolase"/>
    <property type="match status" value="1"/>
</dbReference>
<dbReference type="RefSeq" id="WP_193498473.1">
    <property type="nucleotide sequence ID" value="NZ_CP063169.1"/>
</dbReference>
<dbReference type="PROSITE" id="PS51462">
    <property type="entry name" value="NUDIX"/>
    <property type="match status" value="1"/>
</dbReference>
<accession>A0A7M1SW82</accession>
<dbReference type="InterPro" id="IPR015797">
    <property type="entry name" value="NUDIX_hydrolase-like_dom_sf"/>
</dbReference>
<dbReference type="AlphaFoldDB" id="A0A7M1SW82"/>
<evidence type="ECO:0000256" key="3">
    <source>
        <dbReference type="ARBA" id="ARBA00022723"/>
    </source>
</evidence>
<dbReference type="EMBL" id="CP063169">
    <property type="protein sequence ID" value="QOR71819.1"/>
    <property type="molecule type" value="Genomic_DNA"/>
</dbReference>
<keyword evidence="6" id="KW-0464">Manganese</keyword>
<dbReference type="PANTHER" id="PTHR12992">
    <property type="entry name" value="NUDIX HYDROLASE"/>
    <property type="match status" value="1"/>
</dbReference>
<dbReference type="InterPro" id="IPR000086">
    <property type="entry name" value="NUDIX_hydrolase_dom"/>
</dbReference>
<evidence type="ECO:0000256" key="6">
    <source>
        <dbReference type="ARBA" id="ARBA00023211"/>
    </source>
</evidence>
<evidence type="ECO:0000313" key="9">
    <source>
        <dbReference type="EMBL" id="QOR71819.1"/>
    </source>
</evidence>
<dbReference type="CDD" id="cd03426">
    <property type="entry name" value="NUDIX_CoAse_Nudt7"/>
    <property type="match status" value="1"/>
</dbReference>
<dbReference type="InterPro" id="IPR045121">
    <property type="entry name" value="CoAse"/>
</dbReference>
<keyword evidence="3" id="KW-0479">Metal-binding</keyword>
<dbReference type="Proteomes" id="UP000593758">
    <property type="component" value="Chromosome"/>
</dbReference>
<protein>
    <submittedName>
        <fullName evidence="9">CoA pyrophosphatase</fullName>
    </submittedName>
</protein>
<dbReference type="PANTHER" id="PTHR12992:SF11">
    <property type="entry name" value="MITOCHONDRIAL COENZYME A DIPHOSPHATASE NUDT8"/>
    <property type="match status" value="1"/>
</dbReference>
<evidence type="ECO:0000256" key="4">
    <source>
        <dbReference type="ARBA" id="ARBA00022801"/>
    </source>
</evidence>
<evidence type="ECO:0000313" key="10">
    <source>
        <dbReference type="Proteomes" id="UP000593758"/>
    </source>
</evidence>
<comment type="cofactor">
    <cofactor evidence="1">
        <name>Mn(2+)</name>
        <dbReference type="ChEBI" id="CHEBI:29035"/>
    </cofactor>
</comment>
<name>A0A7M1SW82_9MICO</name>
<evidence type="ECO:0000256" key="1">
    <source>
        <dbReference type="ARBA" id="ARBA00001936"/>
    </source>
</evidence>
<evidence type="ECO:0000259" key="8">
    <source>
        <dbReference type="PROSITE" id="PS51462"/>
    </source>
</evidence>